<feature type="region of interest" description="Disordered" evidence="1">
    <location>
        <begin position="1"/>
        <end position="20"/>
    </location>
</feature>
<feature type="compositionally biased region" description="Low complexity" evidence="1">
    <location>
        <begin position="243"/>
        <end position="254"/>
    </location>
</feature>
<name>A0ABD3SSP0_9STRA</name>
<organism evidence="2 3">
    <name type="scientific">Cyclostephanos tholiformis</name>
    <dbReference type="NCBI Taxonomy" id="382380"/>
    <lineage>
        <taxon>Eukaryota</taxon>
        <taxon>Sar</taxon>
        <taxon>Stramenopiles</taxon>
        <taxon>Ochrophyta</taxon>
        <taxon>Bacillariophyta</taxon>
        <taxon>Coscinodiscophyceae</taxon>
        <taxon>Thalassiosirophycidae</taxon>
        <taxon>Stephanodiscales</taxon>
        <taxon>Stephanodiscaceae</taxon>
        <taxon>Cyclostephanos</taxon>
    </lineage>
</organism>
<dbReference type="Gene3D" id="3.80.10.10">
    <property type="entry name" value="Ribonuclease Inhibitor"/>
    <property type="match status" value="1"/>
</dbReference>
<dbReference type="Proteomes" id="UP001530377">
    <property type="component" value="Unassembled WGS sequence"/>
</dbReference>
<dbReference type="InterPro" id="IPR026906">
    <property type="entry name" value="LRR_5"/>
</dbReference>
<proteinExistence type="predicted"/>
<dbReference type="AlphaFoldDB" id="A0ABD3SSP0"/>
<gene>
    <name evidence="2" type="ORF">ACHAXA_003100</name>
</gene>
<dbReference type="Pfam" id="PF13306">
    <property type="entry name" value="LRR_5"/>
    <property type="match status" value="2"/>
</dbReference>
<accession>A0ABD3SSP0</accession>
<feature type="region of interest" description="Disordered" evidence="1">
    <location>
        <begin position="211"/>
        <end position="231"/>
    </location>
</feature>
<evidence type="ECO:0000313" key="3">
    <source>
        <dbReference type="Proteomes" id="UP001530377"/>
    </source>
</evidence>
<protein>
    <submittedName>
        <fullName evidence="2">Uncharacterized protein</fullName>
    </submittedName>
</protein>
<feature type="compositionally biased region" description="Polar residues" evidence="1">
    <location>
        <begin position="255"/>
        <end position="264"/>
    </location>
</feature>
<evidence type="ECO:0000313" key="2">
    <source>
        <dbReference type="EMBL" id="KAL3827366.1"/>
    </source>
</evidence>
<dbReference type="PANTHER" id="PTHR45661:SF3">
    <property type="entry name" value="IG-LIKE DOMAIN-CONTAINING PROTEIN"/>
    <property type="match status" value="1"/>
</dbReference>
<dbReference type="InterPro" id="IPR032675">
    <property type="entry name" value="LRR_dom_sf"/>
</dbReference>
<keyword evidence="3" id="KW-1185">Reference proteome</keyword>
<dbReference type="InterPro" id="IPR053139">
    <property type="entry name" value="Surface_bspA-like"/>
</dbReference>
<comment type="caution">
    <text evidence="2">The sequence shown here is derived from an EMBL/GenBank/DDBJ whole genome shotgun (WGS) entry which is preliminary data.</text>
</comment>
<sequence length="478" mass="52469">MSKPPLYSRTGDTPSPPTAKELNWRTVVDVNTSRDYPLLDKAQQFSMLASQHVGEVRHALLSTAENRTYVIGGGDGYSFGDKKGAEIAAAFEELIAVYDKLSSLKWDVARMEFEEINCDQTRKNHMVERLNKIAVPAINETIEGTSGVKHHPWQDDDTSSHCWISDSFLKAAISSDDDEGGDSFPINRHLTSLNATAEVFPTISSTAIATSIPPGFNNSGSPGGTDEEQVDDGANVRSTMLQSLASSPSEMSSLHTSSPLNTDNDFNDDQDSVSDCSQTSSSSDEPPSLDKFDYLYKGGYAMQVRDGKETKGVVPKTVKRVLVDHSVNRIEDGAFQGCNSLESITISPSVEEIGNHAFRKCSKLKTVTFLTKSTKLGRRNLRSLKHEEKKEEEHLCTEPRSSSLRTIGEWAFFNCSELGSVNLPYGLRSIGARAFQRCSSMSITELPKTLTSVGENAFVGTPLATKAAWQRWEKDQSN</sequence>
<feature type="region of interest" description="Disordered" evidence="1">
    <location>
        <begin position="243"/>
        <end position="290"/>
    </location>
</feature>
<dbReference type="PANTHER" id="PTHR45661">
    <property type="entry name" value="SURFACE ANTIGEN"/>
    <property type="match status" value="1"/>
</dbReference>
<feature type="compositionally biased region" description="Low complexity" evidence="1">
    <location>
        <begin position="273"/>
        <end position="286"/>
    </location>
</feature>
<evidence type="ECO:0000256" key="1">
    <source>
        <dbReference type="SAM" id="MobiDB-lite"/>
    </source>
</evidence>
<reference evidence="2 3" key="1">
    <citation type="submission" date="2024-10" db="EMBL/GenBank/DDBJ databases">
        <title>Updated reference genomes for cyclostephanoid diatoms.</title>
        <authorList>
            <person name="Roberts W.R."/>
            <person name="Alverson A.J."/>
        </authorList>
    </citation>
    <scope>NUCLEOTIDE SEQUENCE [LARGE SCALE GENOMIC DNA]</scope>
    <source>
        <strain evidence="2 3">AJA228-03</strain>
    </source>
</reference>
<dbReference type="SUPFAM" id="SSF52058">
    <property type="entry name" value="L domain-like"/>
    <property type="match status" value="1"/>
</dbReference>
<dbReference type="EMBL" id="JALLPB020000004">
    <property type="protein sequence ID" value="KAL3827366.1"/>
    <property type="molecule type" value="Genomic_DNA"/>
</dbReference>